<keyword evidence="2" id="KW-0472">Membrane</keyword>
<protein>
    <submittedName>
        <fullName evidence="3">Uncharacterized protein</fullName>
    </submittedName>
</protein>
<feature type="compositionally biased region" description="Low complexity" evidence="1">
    <location>
        <begin position="501"/>
        <end position="512"/>
    </location>
</feature>
<dbReference type="EMBL" id="CP016076">
    <property type="protein sequence ID" value="APU12615.1"/>
    <property type="molecule type" value="Genomic_DNA"/>
</dbReference>
<feature type="compositionally biased region" description="Low complexity" evidence="1">
    <location>
        <begin position="632"/>
        <end position="649"/>
    </location>
</feature>
<gene>
    <name evidence="3" type="ORF">UA74_02640</name>
</gene>
<feature type="compositionally biased region" description="Low complexity" evidence="1">
    <location>
        <begin position="610"/>
        <end position="619"/>
    </location>
</feature>
<keyword evidence="2" id="KW-1133">Transmembrane helix</keyword>
<organism evidence="3 4">
    <name type="scientific">Actinoalloteichus fjordicus</name>
    <dbReference type="NCBI Taxonomy" id="1612552"/>
    <lineage>
        <taxon>Bacteria</taxon>
        <taxon>Bacillati</taxon>
        <taxon>Actinomycetota</taxon>
        <taxon>Actinomycetes</taxon>
        <taxon>Pseudonocardiales</taxon>
        <taxon>Pseudonocardiaceae</taxon>
        <taxon>Actinoalloteichus</taxon>
    </lineage>
</organism>
<dbReference type="Proteomes" id="UP000185511">
    <property type="component" value="Chromosome"/>
</dbReference>
<keyword evidence="4" id="KW-1185">Reference proteome</keyword>
<keyword evidence="2" id="KW-0812">Transmembrane</keyword>
<sequence>MTSIFGQVWLWSLLAFALGAFVTWALLVRPARQRLARLDGDRAAGAELQRGEETGEEPRQPREPRRDADWLRGDPDGDDLLAGLRGTSPDPTQREPIPETYEELWEAAPEPVPHPPLPPRAPEPPRAARPEPTRADFFTEQQPAIRHEQPDEYQDQQRAARAAGPLDQYQGPRAEPQDQRRRPESRADQTAVINKAGLPGAHDARRAELTSRQQRPTLGAGAGARPQSARAGRRDEAIGWPDEGRDLPSTPEAQPHDPLPGADPDTWRPSEPRGLAEPARPHHDTRRGLPTPEVGPVGASAAPAEFDAFEAAWPQGEDAGPGDGPGTGGRDELLGDFPDAFPDGPSAEDAAASHGGPAAEPFDSAASSSAPEWAPGARADQVDEPRTDFFRRADLAAEQPAVEHEWPSSQGADSTEPSADADATAWPSTLDEPASGRALETDPVDEAQASESAAPAESDREQRVFDRDEVQEDSAWPEAAEFQDHPADQDLPASSTALTGPSDSPDLPPVSDTAERDRGATPESSAAAVEEDHVSVGTDGPGELLDEAADEHLDRPQDAQPAAVDVTDRTADVEAAADAGPDVGREEMSEQTAMIPMVSISDHDHDHDAGAGAVGAADSADQDDPSESQDTVSRSGSSASSSLPPVGRSAAINENRPTTSDIPHVAGRPAARQLPVAADRSDPLIGLDDLELGDATPSTGDRAGAPAEAVEPERERSLFEPVLEADGAAPGPAPSGGAAEFVWFAGRGQAGNQSGTPPRPASPVPPGPPPAIPRPAIPTPSSTSGREPWIPIQDLEGNELDAATLTPKGAQPFGPGSAPAAPDGSAPTADYRVKANAKTRIYHTDQSPQFGTAKAQVWFRSEADAQRAGFAPWHTRRSGSAGR</sequence>
<feature type="compositionally biased region" description="Basic and acidic residues" evidence="1">
    <location>
        <begin position="46"/>
        <end position="75"/>
    </location>
</feature>
<feature type="compositionally biased region" description="Basic and acidic residues" evidence="1">
    <location>
        <begin position="232"/>
        <end position="246"/>
    </location>
</feature>
<feature type="compositionally biased region" description="Basic and acidic residues" evidence="1">
    <location>
        <begin position="380"/>
        <end position="406"/>
    </location>
</feature>
<feature type="compositionally biased region" description="Pro residues" evidence="1">
    <location>
        <begin position="110"/>
        <end position="125"/>
    </location>
</feature>
<dbReference type="AlphaFoldDB" id="A0AAC9L955"/>
<feature type="region of interest" description="Disordered" evidence="1">
    <location>
        <begin position="46"/>
        <end position="829"/>
    </location>
</feature>
<evidence type="ECO:0000256" key="1">
    <source>
        <dbReference type="SAM" id="MobiDB-lite"/>
    </source>
</evidence>
<accession>A0AAC9L955</accession>
<name>A0AAC9L955_9PSEU</name>
<feature type="compositionally biased region" description="Pro residues" evidence="1">
    <location>
        <begin position="757"/>
        <end position="778"/>
    </location>
</feature>
<dbReference type="RefSeq" id="WP_075738556.1">
    <property type="nucleotide sequence ID" value="NZ_CP016076.1"/>
</dbReference>
<feature type="compositionally biased region" description="Low complexity" evidence="1">
    <location>
        <begin position="446"/>
        <end position="456"/>
    </location>
</feature>
<feature type="compositionally biased region" description="Basic and acidic residues" evidence="1">
    <location>
        <begin position="457"/>
        <end position="468"/>
    </location>
</feature>
<evidence type="ECO:0000313" key="4">
    <source>
        <dbReference type="Proteomes" id="UP000185511"/>
    </source>
</evidence>
<feature type="compositionally biased region" description="Low complexity" evidence="1">
    <location>
        <begin position="809"/>
        <end position="827"/>
    </location>
</feature>
<dbReference type="KEGG" id="acad:UA74_02640"/>
<feature type="compositionally biased region" description="Basic and acidic residues" evidence="1">
    <location>
        <begin position="175"/>
        <end position="187"/>
    </location>
</feature>
<feature type="compositionally biased region" description="Polar residues" evidence="1">
    <location>
        <begin position="407"/>
        <end position="417"/>
    </location>
</feature>
<feature type="compositionally biased region" description="Gly residues" evidence="1">
    <location>
        <begin position="319"/>
        <end position="328"/>
    </location>
</feature>
<evidence type="ECO:0000256" key="2">
    <source>
        <dbReference type="SAM" id="Phobius"/>
    </source>
</evidence>
<feature type="transmembrane region" description="Helical" evidence="2">
    <location>
        <begin position="6"/>
        <end position="28"/>
    </location>
</feature>
<proteinExistence type="predicted"/>
<evidence type="ECO:0000313" key="3">
    <source>
        <dbReference type="EMBL" id="APU12615.1"/>
    </source>
</evidence>
<feature type="compositionally biased region" description="Low complexity" evidence="1">
    <location>
        <begin position="299"/>
        <end position="318"/>
    </location>
</feature>
<reference evidence="4" key="1">
    <citation type="submission" date="2016-06" db="EMBL/GenBank/DDBJ databases">
        <title>Complete genome sequence of Actinoalloteichus fjordicus DSM 46855 (=ADI127-17), type strain of the new species Actinoalloteichus fjordicus.</title>
        <authorList>
            <person name="Ruckert C."/>
            <person name="Nouioui I."/>
            <person name="Willmese J."/>
            <person name="van Wezel G."/>
            <person name="Klenk H.-P."/>
            <person name="Kalinowski J."/>
            <person name="Zotchev S.B."/>
        </authorList>
    </citation>
    <scope>NUCLEOTIDE SEQUENCE [LARGE SCALE GENOMIC DNA]</scope>
    <source>
        <strain evidence="4">ADI127-7</strain>
    </source>
</reference>
<feature type="compositionally biased region" description="Low complexity" evidence="1">
    <location>
        <begin position="725"/>
        <end position="739"/>
    </location>
</feature>